<dbReference type="Gene3D" id="3.10.20.310">
    <property type="entry name" value="membrane protein fhac"/>
    <property type="match status" value="1"/>
</dbReference>
<evidence type="ECO:0000313" key="2">
    <source>
        <dbReference type="EMBL" id="MFC4739240.1"/>
    </source>
</evidence>
<evidence type="ECO:0000313" key="3">
    <source>
        <dbReference type="Proteomes" id="UP001595885"/>
    </source>
</evidence>
<protein>
    <recommendedName>
        <fullName evidence="4">POTRA domain-containing protein</fullName>
    </recommendedName>
</protein>
<sequence length="610" mass="71052">MNSKRNLLLSLSVFFYCISVFSQTNPKEKDTVKMYKTIENYSKKRGFTKFLHKLIFEPTKKENKSNSTVKKQIEKNYASYNGKIIRNIQIEVLDPFGFSVTDTTRKPRNFVERTGNKFHDKTSNWTIRNLLLIKKNKPLDTLLLKDSKRIIRSQKYVRRVEIDANLISKDSDSIDILVKVLDSWSTVPNFSTSTNKSTFELNEYNFLGFGHQIKNSYQRSLTNNDNAYSVDYIVPNFKNTYISTRLNYDIDLDGNYAKSISVERPFISAYIKWAGGIKVGQQFRSETPIDTTFVTENQDFKFNDQDYWIGRSFQVFSGRSEEDRTTNLITAARFYRTNYLQKASPLYDTADFYSNEQLYLVGIGIASRQFEQKKYIFNYGIIEDVPTGIVYGITGGYQHKNDDYRYYFAGRFSLGKFYNWGYLSSNVEYGTFYKNSSEQTALSLKLIYFSNLIEGKKWKFRQFVKPELIIGTNRIDSRFDRVTLNDNNGIRGFSSDILYGTKKLLVTFQTQGYSPWSLWGFRLNPFLSYTFGMLSDENNHFTKSKMYSQFGAGLIISNDYLVFDSFQISFSFFPSIPGDGNNIIKTNSFKTDDIGFQNFDFSKPKIIEYK</sequence>
<evidence type="ECO:0000256" key="1">
    <source>
        <dbReference type="SAM" id="SignalP"/>
    </source>
</evidence>
<dbReference type="EMBL" id="JBHSGW010000002">
    <property type="protein sequence ID" value="MFC4739240.1"/>
    <property type="molecule type" value="Genomic_DNA"/>
</dbReference>
<evidence type="ECO:0008006" key="4">
    <source>
        <dbReference type="Google" id="ProtNLM"/>
    </source>
</evidence>
<keyword evidence="3" id="KW-1185">Reference proteome</keyword>
<feature type="chain" id="PRO_5046242047" description="POTRA domain-containing protein" evidence="1">
    <location>
        <begin position="23"/>
        <end position="610"/>
    </location>
</feature>
<proteinExistence type="predicted"/>
<comment type="caution">
    <text evidence="2">The sequence shown here is derived from an EMBL/GenBank/DDBJ whole genome shotgun (WGS) entry which is preliminary data.</text>
</comment>
<name>A0ABV9P2S8_9FLAO</name>
<organism evidence="2 3">
    <name type="scientific">Flavobacterium ponti</name>
    <dbReference type="NCBI Taxonomy" id="665133"/>
    <lineage>
        <taxon>Bacteria</taxon>
        <taxon>Pseudomonadati</taxon>
        <taxon>Bacteroidota</taxon>
        <taxon>Flavobacteriia</taxon>
        <taxon>Flavobacteriales</taxon>
        <taxon>Flavobacteriaceae</taxon>
        <taxon>Flavobacterium</taxon>
    </lineage>
</organism>
<feature type="signal peptide" evidence="1">
    <location>
        <begin position="1"/>
        <end position="22"/>
    </location>
</feature>
<accession>A0ABV9P2S8</accession>
<gene>
    <name evidence="2" type="ORF">ACFO3U_04475</name>
</gene>
<dbReference type="RefSeq" id="WP_379738532.1">
    <property type="nucleotide sequence ID" value="NZ_JBHSGW010000002.1"/>
</dbReference>
<dbReference type="Proteomes" id="UP001595885">
    <property type="component" value="Unassembled WGS sequence"/>
</dbReference>
<keyword evidence="1" id="KW-0732">Signal</keyword>
<reference evidence="3" key="1">
    <citation type="journal article" date="2019" name="Int. J. Syst. Evol. Microbiol.">
        <title>The Global Catalogue of Microorganisms (GCM) 10K type strain sequencing project: providing services to taxonomists for standard genome sequencing and annotation.</title>
        <authorList>
            <consortium name="The Broad Institute Genomics Platform"/>
            <consortium name="The Broad Institute Genome Sequencing Center for Infectious Disease"/>
            <person name="Wu L."/>
            <person name="Ma J."/>
        </authorList>
    </citation>
    <scope>NUCLEOTIDE SEQUENCE [LARGE SCALE GENOMIC DNA]</scope>
    <source>
        <strain evidence="3">CCUG 50349</strain>
    </source>
</reference>